<feature type="region of interest" description="Disordered" evidence="1">
    <location>
        <begin position="150"/>
        <end position="169"/>
    </location>
</feature>
<accession>K2GY21</accession>
<feature type="compositionally biased region" description="Basic and acidic residues" evidence="1">
    <location>
        <begin position="95"/>
        <end position="108"/>
    </location>
</feature>
<protein>
    <submittedName>
        <fullName evidence="3">Uncharacterized protein</fullName>
    </submittedName>
</protein>
<sequence>MKTDKKLYSVLAILSIALLSSNAYAKGGSGGWSGGGSSSSSSSSPSSSSSSDDNSVRHSWADDMVNGVKLRGDGSVDDNLPRHSGLDDSVNGVKLRGDGSVDDNLPRHSWADDMVNGVKLRGDGSVDDNLPRHSGLDDSVNGVKLRGDWSVDDNSSSSSNRRWRDSLSERERNQAENLISRLTSKNISVVLERVLKTEDRVMNSSLVPTKKQRFLDKLLHLEDLLRARMDDLSLN</sequence>
<name>K2GY21_9BACT</name>
<evidence type="ECO:0000256" key="1">
    <source>
        <dbReference type="SAM" id="MobiDB-lite"/>
    </source>
</evidence>
<reference evidence="3" key="1">
    <citation type="journal article" date="2012" name="Science">
        <title>Fermentation, hydrogen, and sulfur metabolism in multiple uncultivated bacterial phyla.</title>
        <authorList>
            <person name="Wrighton K.C."/>
            <person name="Thomas B.C."/>
            <person name="Sharon I."/>
            <person name="Miller C.S."/>
            <person name="Castelle C.J."/>
            <person name="VerBerkmoes N.C."/>
            <person name="Wilkins M.J."/>
            <person name="Hettich R.L."/>
            <person name="Lipton M.S."/>
            <person name="Williams K.H."/>
            <person name="Long P.E."/>
            <person name="Banfield J.F."/>
        </authorList>
    </citation>
    <scope>NUCLEOTIDE SEQUENCE [LARGE SCALE GENOMIC DNA]</scope>
</reference>
<feature type="region of interest" description="Disordered" evidence="1">
    <location>
        <begin position="28"/>
        <end position="108"/>
    </location>
</feature>
<feature type="compositionally biased region" description="Low complexity" evidence="1">
    <location>
        <begin position="38"/>
        <end position="51"/>
    </location>
</feature>
<keyword evidence="2" id="KW-0732">Signal</keyword>
<feature type="chain" id="PRO_5017252270" evidence="2">
    <location>
        <begin position="26"/>
        <end position="235"/>
    </location>
</feature>
<dbReference type="AlphaFoldDB" id="K2GY21"/>
<feature type="compositionally biased region" description="Basic and acidic residues" evidence="1">
    <location>
        <begin position="70"/>
        <end position="86"/>
    </location>
</feature>
<evidence type="ECO:0000256" key="2">
    <source>
        <dbReference type="SAM" id="SignalP"/>
    </source>
</evidence>
<dbReference type="EMBL" id="AMFJ01000341">
    <property type="protein sequence ID" value="EKE28375.1"/>
    <property type="molecule type" value="Genomic_DNA"/>
</dbReference>
<gene>
    <name evidence="3" type="ORF">ACD_3C00067G0009</name>
</gene>
<proteinExistence type="predicted"/>
<organism evidence="3">
    <name type="scientific">uncultured bacterium</name>
    <name type="common">gcode 4</name>
    <dbReference type="NCBI Taxonomy" id="1234023"/>
    <lineage>
        <taxon>Bacteria</taxon>
        <taxon>environmental samples</taxon>
    </lineage>
</organism>
<comment type="caution">
    <text evidence="3">The sequence shown here is derived from an EMBL/GenBank/DDBJ whole genome shotgun (WGS) entry which is preliminary data.</text>
</comment>
<feature type="compositionally biased region" description="Gly residues" evidence="1">
    <location>
        <begin position="28"/>
        <end position="37"/>
    </location>
</feature>
<feature type="signal peptide" evidence="2">
    <location>
        <begin position="1"/>
        <end position="25"/>
    </location>
</feature>
<evidence type="ECO:0000313" key="3">
    <source>
        <dbReference type="EMBL" id="EKE28375.1"/>
    </source>
</evidence>